<keyword evidence="2" id="KW-1185">Reference proteome</keyword>
<dbReference type="Gene3D" id="3.40.50.1820">
    <property type="entry name" value="alpha/beta hydrolase"/>
    <property type="match status" value="1"/>
</dbReference>
<dbReference type="Pfam" id="PF00756">
    <property type="entry name" value="Esterase"/>
    <property type="match status" value="1"/>
</dbReference>
<evidence type="ECO:0000313" key="1">
    <source>
        <dbReference type="EMBL" id="SDE10632.1"/>
    </source>
</evidence>
<dbReference type="PANTHER" id="PTHR48098:SF6">
    <property type="entry name" value="FERRI-BACILLIBACTIN ESTERASE BESA"/>
    <property type="match status" value="1"/>
</dbReference>
<dbReference type="InterPro" id="IPR050583">
    <property type="entry name" value="Mycobacterial_A85_antigen"/>
</dbReference>
<dbReference type="InterPro" id="IPR029058">
    <property type="entry name" value="AB_hydrolase_fold"/>
</dbReference>
<reference evidence="1 2" key="1">
    <citation type="submission" date="2016-10" db="EMBL/GenBank/DDBJ databases">
        <authorList>
            <person name="de Groot N.N."/>
        </authorList>
    </citation>
    <scope>NUCLEOTIDE SEQUENCE [LARGE SCALE GENOMIC DNA]</scope>
    <source>
        <strain evidence="1 2">CGMCC 1.9109</strain>
    </source>
</reference>
<protein>
    <recommendedName>
        <fullName evidence="3">Esterase</fullName>
    </recommendedName>
</protein>
<dbReference type="InterPro" id="IPR000801">
    <property type="entry name" value="Esterase-like"/>
</dbReference>
<dbReference type="PANTHER" id="PTHR48098">
    <property type="entry name" value="ENTEROCHELIN ESTERASE-RELATED"/>
    <property type="match status" value="1"/>
</dbReference>
<proteinExistence type="predicted"/>
<evidence type="ECO:0000313" key="2">
    <source>
        <dbReference type="Proteomes" id="UP000183685"/>
    </source>
</evidence>
<name>A0A1G7A742_9PROT</name>
<gene>
    <name evidence="1" type="ORF">SAMN04488071_2119</name>
</gene>
<evidence type="ECO:0008006" key="3">
    <source>
        <dbReference type="Google" id="ProtNLM"/>
    </source>
</evidence>
<dbReference type="OrthoDB" id="5523653at2"/>
<organism evidence="1 2">
    <name type="scientific">Kordiimonas lacus</name>
    <dbReference type="NCBI Taxonomy" id="637679"/>
    <lineage>
        <taxon>Bacteria</taxon>
        <taxon>Pseudomonadati</taxon>
        <taxon>Pseudomonadota</taxon>
        <taxon>Alphaproteobacteria</taxon>
        <taxon>Kordiimonadales</taxon>
        <taxon>Kordiimonadaceae</taxon>
        <taxon>Kordiimonas</taxon>
    </lineage>
</organism>
<dbReference type="Proteomes" id="UP000183685">
    <property type="component" value="Unassembled WGS sequence"/>
</dbReference>
<dbReference type="EMBL" id="FNAK01000004">
    <property type="protein sequence ID" value="SDE10632.1"/>
    <property type="molecule type" value="Genomic_DNA"/>
</dbReference>
<sequence>MLADIYGGIIMKKFIVVIALILLSLTGAQSSDHKSYKILRTEVVPITDSSTGRAYDLYIRLPEDYGKDASVKHPVVYATDGDWHMPLLSGAAEFMLPNAIVVVMSWQKDSKDDFDGDERPHRSRNRDYTFIPAPTPELQAKYKDGQARNHLTFIRNDVIKYVEANYQTDPTERIYFGFSLGGQFGSYILFEEPDTFKHYVLGSPAFDPRSLKFLQDLATKHEADGTPLNANVYVSVGEKETDAIPLIEAFMSMLQRHKAAGLNPKELEIVEKSGHSEAFPATAVRSFKWLSGLIADPESASTGR</sequence>
<dbReference type="AlphaFoldDB" id="A0A1G7A742"/>
<dbReference type="SUPFAM" id="SSF53474">
    <property type="entry name" value="alpha/beta-Hydrolases"/>
    <property type="match status" value="1"/>
</dbReference>
<accession>A0A1G7A742</accession>
<dbReference type="STRING" id="637679.GCA_001550055_01738"/>